<protein>
    <recommendedName>
        <fullName evidence="3">Tethering factor for nuclear proteasome STS1</fullName>
    </recommendedName>
</protein>
<sequence length="763" mass="86115">MDRSPTPERPKRAAPKRARVSPSAESGSKDEKVSKENKAPGATEENDVDVGVLLASLPSQSLLPLLTSLLSAQPSLKSLILPLIPRPTLETALQVLSQSSKKLRDAYPYENSAQPTPVTLGFGFGASRHSFGAFGRPQAPPSQAAFSQNPSNVNSGMRESYVTSRIRTHVTEFVSACMSYMPYFSYAPGTAQSSSATQSHSTTLQSLHRGHHHPNETYQYLAAIMDHFLSQPPLTQASLGPQLLPRLEEEWKAWVNKLDESVNGQAGMFTEDVVRTWERGLDGYANSQGDAGRVMRMVRDLWISKVGWLAEWARHRVYSAVVIPRFGPSFTRQKHLRAHLSFTASVRDNFSSRGTSQYHYPPRPPRNSHDSASSVSENFDDSMHLDQARSAARKIQTVERANSRKSLYNNLLRLLSSRRNASLPVLLDYHELHHGLRSVHSYNLLIALAIRRHVVSGMIQFLFKAMDNDEIPGNRETEKLKVRWSVRTGNWDDAWLQVTAAHPNSMPLPLWLEFFHGAKVRRIPIPRRANALPSHGLSEARFQTLMQNLPTFLPNQVPGSVRAAHIVVRSMLSLDRPQSALTFAMWYFNGLPQYIDAPWAEKCVAVIDALIAFEAKKRGLRDFYAARRKLNSLLEIHPTFRPTAKTLYLLLGTLSHAKQRGTVSWQTLIKFKMRWGPQVEDSRVRRRVGSYAAERLSRLQLRASGPTEQSQLAHHSMRTPFRVMFPRHGYEERLWKSLSIRALKVKLRWQHAPRGGGIRVISK</sequence>
<feature type="region of interest" description="Disordered" evidence="4">
    <location>
        <begin position="352"/>
        <end position="378"/>
    </location>
</feature>
<dbReference type="GO" id="GO:0070628">
    <property type="term" value="F:proteasome binding"/>
    <property type="evidence" value="ECO:0007669"/>
    <property type="project" value="TreeGrafter"/>
</dbReference>
<evidence type="ECO:0000313" key="6">
    <source>
        <dbReference type="Proteomes" id="UP001362999"/>
    </source>
</evidence>
<dbReference type="AlphaFoldDB" id="A0AAW0EHR2"/>
<dbReference type="Gene3D" id="1.20.58.1590">
    <property type="entry name" value="Tethering factor for nuclear proteasome Cut8/Sts1"/>
    <property type="match status" value="1"/>
</dbReference>
<keyword evidence="3" id="KW-0653">Protein transport</keyword>
<keyword evidence="3" id="KW-0963">Cytoplasm</keyword>
<dbReference type="GO" id="GO:0031144">
    <property type="term" value="P:proteasome localization"/>
    <property type="evidence" value="ECO:0007669"/>
    <property type="project" value="UniProtKB-UniRule"/>
</dbReference>
<proteinExistence type="inferred from homology"/>
<feature type="compositionally biased region" description="Basic and acidic residues" evidence="4">
    <location>
        <begin position="1"/>
        <end position="11"/>
    </location>
</feature>
<evidence type="ECO:0000256" key="2">
    <source>
        <dbReference type="ARBA" id="ARBA00023242"/>
    </source>
</evidence>
<comment type="subcellular location">
    <subcellularLocation>
        <location evidence="3">Cytoplasm</location>
    </subcellularLocation>
    <subcellularLocation>
        <location evidence="3">Nucleus</location>
    </subcellularLocation>
</comment>
<evidence type="ECO:0000256" key="3">
    <source>
        <dbReference type="RuleBase" id="RU368013"/>
    </source>
</evidence>
<evidence type="ECO:0000256" key="1">
    <source>
        <dbReference type="ARBA" id="ARBA00006199"/>
    </source>
</evidence>
<feature type="region of interest" description="Disordered" evidence="4">
    <location>
        <begin position="191"/>
        <end position="211"/>
    </location>
</feature>
<evidence type="ECO:0000313" key="5">
    <source>
        <dbReference type="EMBL" id="KAK7064293.1"/>
    </source>
</evidence>
<comment type="function">
    <text evidence="3">Involved in ubiquitin-mediated protein degradation. Regulatory factor in the ubiquitin/proteasome pathway that controls the turnover of proteasome substrates. Targets proteasomes to the nucleus and facilitates the degradation of nuclear proteins.</text>
</comment>
<dbReference type="GO" id="GO:0071630">
    <property type="term" value="P:nuclear protein quality control by the ubiquitin-proteasome system"/>
    <property type="evidence" value="ECO:0007669"/>
    <property type="project" value="UniProtKB-UniRule"/>
</dbReference>
<dbReference type="Proteomes" id="UP001362999">
    <property type="component" value="Unassembled WGS sequence"/>
</dbReference>
<feature type="compositionally biased region" description="Low complexity" evidence="4">
    <location>
        <begin position="191"/>
        <end position="207"/>
    </location>
</feature>
<dbReference type="GO" id="GO:0000502">
    <property type="term" value="C:proteasome complex"/>
    <property type="evidence" value="ECO:0007669"/>
    <property type="project" value="UniProtKB-KW"/>
</dbReference>
<comment type="similarity">
    <text evidence="1 3">Belongs to the cut8/STS1 family.</text>
</comment>
<dbReference type="InterPro" id="IPR013868">
    <property type="entry name" value="Cut8/Sts1_fam"/>
</dbReference>
<feature type="region of interest" description="Disordered" evidence="4">
    <location>
        <begin position="1"/>
        <end position="44"/>
    </location>
</feature>
<dbReference type="InterPro" id="IPR038422">
    <property type="entry name" value="Cut8/Sts1_sf"/>
</dbReference>
<organism evidence="5 6">
    <name type="scientific">Favolaschia claudopus</name>
    <dbReference type="NCBI Taxonomy" id="2862362"/>
    <lineage>
        <taxon>Eukaryota</taxon>
        <taxon>Fungi</taxon>
        <taxon>Dikarya</taxon>
        <taxon>Basidiomycota</taxon>
        <taxon>Agaricomycotina</taxon>
        <taxon>Agaricomycetes</taxon>
        <taxon>Agaricomycetidae</taxon>
        <taxon>Agaricales</taxon>
        <taxon>Marasmiineae</taxon>
        <taxon>Mycenaceae</taxon>
        <taxon>Favolaschia</taxon>
    </lineage>
</organism>
<dbReference type="GO" id="GO:0015031">
    <property type="term" value="P:protein transport"/>
    <property type="evidence" value="ECO:0007669"/>
    <property type="project" value="UniProtKB-UniRule"/>
</dbReference>
<dbReference type="EMBL" id="JAWWNJ010000001">
    <property type="protein sequence ID" value="KAK7064293.1"/>
    <property type="molecule type" value="Genomic_DNA"/>
</dbReference>
<name>A0AAW0EHR2_9AGAR</name>
<dbReference type="Pfam" id="PF08559">
    <property type="entry name" value="Cut8"/>
    <property type="match status" value="1"/>
</dbReference>
<comment type="caution">
    <text evidence="5">The sequence shown here is derived from an EMBL/GenBank/DDBJ whole genome shotgun (WGS) entry which is preliminary data.</text>
</comment>
<feature type="compositionally biased region" description="Basic and acidic residues" evidence="4">
    <location>
        <begin position="27"/>
        <end position="38"/>
    </location>
</feature>
<evidence type="ECO:0000256" key="4">
    <source>
        <dbReference type="SAM" id="MobiDB-lite"/>
    </source>
</evidence>
<dbReference type="GO" id="GO:0031965">
    <property type="term" value="C:nuclear membrane"/>
    <property type="evidence" value="ECO:0007669"/>
    <property type="project" value="TreeGrafter"/>
</dbReference>
<reference evidence="5 6" key="1">
    <citation type="journal article" date="2024" name="J Genomics">
        <title>Draft genome sequencing and assembly of Favolaschia claudopus CIRM-BRFM 2984 isolated from oak limbs.</title>
        <authorList>
            <person name="Navarro D."/>
            <person name="Drula E."/>
            <person name="Chaduli D."/>
            <person name="Cazenave R."/>
            <person name="Ahrendt S."/>
            <person name="Wang J."/>
            <person name="Lipzen A."/>
            <person name="Daum C."/>
            <person name="Barry K."/>
            <person name="Grigoriev I.V."/>
            <person name="Favel A."/>
            <person name="Rosso M.N."/>
            <person name="Martin F."/>
        </authorList>
    </citation>
    <scope>NUCLEOTIDE SEQUENCE [LARGE SCALE GENOMIC DNA]</scope>
    <source>
        <strain evidence="5 6">CIRM-BRFM 2984</strain>
    </source>
</reference>
<keyword evidence="5" id="KW-0647">Proteasome</keyword>
<comment type="subunit">
    <text evidence="3">Binds the proteasome.</text>
</comment>
<dbReference type="PANTHER" id="PTHR28032:SF1">
    <property type="entry name" value="FI02826P"/>
    <property type="match status" value="1"/>
</dbReference>
<keyword evidence="2 3" id="KW-0539">Nucleus</keyword>
<keyword evidence="3" id="KW-0813">Transport</keyword>
<accession>A0AAW0EHR2</accession>
<dbReference type="GO" id="GO:0005737">
    <property type="term" value="C:cytoplasm"/>
    <property type="evidence" value="ECO:0007669"/>
    <property type="project" value="UniProtKB-SubCell"/>
</dbReference>
<dbReference type="PANTHER" id="PTHR28032">
    <property type="entry name" value="FI02826P"/>
    <property type="match status" value="1"/>
</dbReference>
<gene>
    <name evidence="5" type="ORF">R3P38DRAFT_3301863</name>
</gene>
<keyword evidence="6" id="KW-1185">Reference proteome</keyword>